<feature type="region of interest" description="Disordered" evidence="6">
    <location>
        <begin position="37"/>
        <end position="76"/>
    </location>
</feature>
<keyword evidence="4" id="KW-1133">Transmembrane helix</keyword>
<dbReference type="AlphaFoldDB" id="C0HHA9"/>
<keyword evidence="5" id="KW-0472">Membrane</keyword>
<dbReference type="KEGG" id="zma:100381598"/>
<keyword evidence="3" id="KW-0812">Transmembrane</keyword>
<reference evidence="7" key="1">
    <citation type="journal article" date="2009" name="PLoS Genet.">
        <title>Sequencing, mapping, and analysis of 27,455 maize full-length cDNAs.</title>
        <authorList>
            <person name="Soderlund C."/>
            <person name="Descour A."/>
            <person name="Kudrna D."/>
            <person name="Bomhoff M."/>
            <person name="Boyd L."/>
            <person name="Currie J."/>
            <person name="Angelova A."/>
            <person name="Collura K."/>
            <person name="Wissotski M."/>
            <person name="Ashley E."/>
            <person name="Morrow D."/>
            <person name="Fernandes J."/>
            <person name="Walbot V."/>
            <person name="Yu Y."/>
        </authorList>
    </citation>
    <scope>NUCLEOTIDE SEQUENCE</scope>
    <source>
        <strain evidence="7">B73</strain>
    </source>
</reference>
<comment type="similarity">
    <text evidence="2">Belongs to the CLPTM1 family.</text>
</comment>
<accession>C0HHA9</accession>
<sequence>MPMLHRLSVFRDDVIFLIYLYQRWKYPVDKKRVNEFGFGGEDEPAAQEAVEGSDSAAAPQLTEAGSETSTEDKKTK</sequence>
<evidence type="ECO:0000256" key="6">
    <source>
        <dbReference type="SAM" id="MobiDB-lite"/>
    </source>
</evidence>
<dbReference type="PANTHER" id="PTHR21347">
    <property type="entry name" value="CLEFT LIP AND PALATE ASSOCIATED TRANSMEMBRANE PROTEIN-RELATED"/>
    <property type="match status" value="1"/>
</dbReference>
<dbReference type="EMBL" id="BT061715">
    <property type="protein sequence ID" value="ACN26412.1"/>
    <property type="molecule type" value="mRNA"/>
</dbReference>
<comment type="subcellular location">
    <subcellularLocation>
        <location evidence="1">Membrane</location>
        <topology evidence="1">Multi-pass membrane protein</topology>
    </subcellularLocation>
</comment>
<dbReference type="GeneID" id="100381598"/>
<dbReference type="InterPro" id="IPR008429">
    <property type="entry name" value="CLPTM1"/>
</dbReference>
<dbReference type="PANTHER" id="PTHR21347:SF0">
    <property type="entry name" value="LIPID SCRAMBLASE CLPTM1L"/>
    <property type="match status" value="1"/>
</dbReference>
<evidence type="ECO:0000256" key="1">
    <source>
        <dbReference type="ARBA" id="ARBA00004141"/>
    </source>
</evidence>
<dbReference type="RefSeq" id="NP_001316428.1">
    <property type="nucleotide sequence ID" value="NM_001329499.1"/>
</dbReference>
<protein>
    <submittedName>
        <fullName evidence="7">Uncharacterized protein</fullName>
    </submittedName>
</protein>
<organism evidence="7">
    <name type="scientific">Zea mays</name>
    <name type="common">Maize</name>
    <dbReference type="NCBI Taxonomy" id="4577"/>
    <lineage>
        <taxon>Eukaryota</taxon>
        <taxon>Viridiplantae</taxon>
        <taxon>Streptophyta</taxon>
        <taxon>Embryophyta</taxon>
        <taxon>Tracheophyta</taxon>
        <taxon>Spermatophyta</taxon>
        <taxon>Magnoliopsida</taxon>
        <taxon>Liliopsida</taxon>
        <taxon>Poales</taxon>
        <taxon>Poaceae</taxon>
        <taxon>PACMAD clade</taxon>
        <taxon>Panicoideae</taxon>
        <taxon>Andropogonodae</taxon>
        <taxon>Andropogoneae</taxon>
        <taxon>Tripsacinae</taxon>
        <taxon>Zea</taxon>
    </lineage>
</organism>
<evidence type="ECO:0000313" key="7">
    <source>
        <dbReference type="EMBL" id="ACN26412.1"/>
    </source>
</evidence>
<evidence type="ECO:0000256" key="2">
    <source>
        <dbReference type="ARBA" id="ARBA00009310"/>
    </source>
</evidence>
<evidence type="ECO:0000256" key="4">
    <source>
        <dbReference type="ARBA" id="ARBA00022989"/>
    </source>
</evidence>
<dbReference type="OrthoDB" id="378564at2759"/>
<evidence type="ECO:0000256" key="3">
    <source>
        <dbReference type="ARBA" id="ARBA00022692"/>
    </source>
</evidence>
<dbReference type="GO" id="GO:0016020">
    <property type="term" value="C:membrane"/>
    <property type="evidence" value="ECO:0007669"/>
    <property type="project" value="UniProtKB-SubCell"/>
</dbReference>
<evidence type="ECO:0000256" key="5">
    <source>
        <dbReference type="ARBA" id="ARBA00023136"/>
    </source>
</evidence>
<name>C0HHA9_MAIZE</name>
<proteinExistence type="evidence at transcript level"/>